<gene>
    <name evidence="2" type="ORF">AMECASPLE_011798</name>
</gene>
<accession>A0ABV0Y0V8</accession>
<dbReference type="Proteomes" id="UP001469553">
    <property type="component" value="Unassembled WGS sequence"/>
</dbReference>
<dbReference type="SUPFAM" id="SSF49899">
    <property type="entry name" value="Concanavalin A-like lectins/glucanases"/>
    <property type="match status" value="1"/>
</dbReference>
<comment type="caution">
    <text evidence="2">The sequence shown here is derived from an EMBL/GenBank/DDBJ whole genome shotgun (WGS) entry which is preliminary data.</text>
</comment>
<evidence type="ECO:0000313" key="2">
    <source>
        <dbReference type="EMBL" id="MEQ2287382.1"/>
    </source>
</evidence>
<keyword evidence="3" id="KW-1185">Reference proteome</keyword>
<dbReference type="EMBL" id="JAHRIP010019531">
    <property type="protein sequence ID" value="MEQ2287382.1"/>
    <property type="molecule type" value="Genomic_DNA"/>
</dbReference>
<evidence type="ECO:0000256" key="1">
    <source>
        <dbReference type="SAM" id="MobiDB-lite"/>
    </source>
</evidence>
<name>A0ABV0Y0V8_9TELE</name>
<dbReference type="InterPro" id="IPR013320">
    <property type="entry name" value="ConA-like_dom_sf"/>
</dbReference>
<dbReference type="Gene3D" id="2.60.120.200">
    <property type="match status" value="1"/>
</dbReference>
<evidence type="ECO:0000313" key="3">
    <source>
        <dbReference type="Proteomes" id="UP001469553"/>
    </source>
</evidence>
<sequence>MLLRSIRRMCGLFFEGKWRWTLCFLQVIWFFLAAAGPPTVVGYFLGGIKAVINGCEDHWTLQGRTSLPQLSQMTVCVNIYVVVPGPWVAFSYSSVRILNPDLGLEGDNEAIYAWLLKVQHRFPFKMSPMAWHKVCLRRDVWRNTFSLAVDDNIVAERMVIAQAIPTSGSLWLGCHQRKQSPGAVMGKVELYLFRMWADLGEHRSCEDGTVIGWNADYWDVTRPKAKERDTSLPCGHKRLRRRSLDTASTIGVSSAVTSGVGSGISRAFSPDTVDASNTDIRSSPLAISPPPNTSPANQVTIFTSVPPITALPIVKSTSGGLFTSETPQVTCDISQLCSNKSVYYWMSISVKEQQSNRTEQNVHELVSKAFDCNSTRVKAAHGVAGFIDFCQASGQLQVVEVSCKAKIAATESQTVCNVLLFLSHAISACDLQRVGEAALQYDGRSVQANIIGNIEKVGRNLCENRLPSSGGFVRCTSTSSLDEICQSNRTTKVTCSVFETNSEAAPQEMPKSCDGKAPPFCNCSAFCETESQLYAIKINITSDNVTITHLRSLLLRPNALSVCNPGSWCDDYADIIQKYRGAHLECYGEKNPQR</sequence>
<protein>
    <submittedName>
        <fullName evidence="2">Uncharacterized protein</fullName>
    </submittedName>
</protein>
<reference evidence="2 3" key="1">
    <citation type="submission" date="2021-06" db="EMBL/GenBank/DDBJ databases">
        <authorList>
            <person name="Palmer J.M."/>
        </authorList>
    </citation>
    <scope>NUCLEOTIDE SEQUENCE [LARGE SCALE GENOMIC DNA]</scope>
    <source>
        <strain evidence="2 3">AS_MEX2019</strain>
        <tissue evidence="2">Muscle</tissue>
    </source>
</reference>
<proteinExistence type="predicted"/>
<feature type="region of interest" description="Disordered" evidence="1">
    <location>
        <begin position="271"/>
        <end position="293"/>
    </location>
</feature>
<organism evidence="2 3">
    <name type="scientific">Ameca splendens</name>
    <dbReference type="NCBI Taxonomy" id="208324"/>
    <lineage>
        <taxon>Eukaryota</taxon>
        <taxon>Metazoa</taxon>
        <taxon>Chordata</taxon>
        <taxon>Craniata</taxon>
        <taxon>Vertebrata</taxon>
        <taxon>Euteleostomi</taxon>
        <taxon>Actinopterygii</taxon>
        <taxon>Neopterygii</taxon>
        <taxon>Teleostei</taxon>
        <taxon>Neoteleostei</taxon>
        <taxon>Acanthomorphata</taxon>
        <taxon>Ovalentaria</taxon>
        <taxon>Atherinomorphae</taxon>
        <taxon>Cyprinodontiformes</taxon>
        <taxon>Goodeidae</taxon>
        <taxon>Ameca</taxon>
    </lineage>
</organism>